<dbReference type="GO" id="GO:0030170">
    <property type="term" value="F:pyridoxal phosphate binding"/>
    <property type="evidence" value="ECO:0007669"/>
    <property type="project" value="InterPro"/>
</dbReference>
<dbReference type="PANTHER" id="PTHR45688:SF13">
    <property type="entry name" value="ALANINE--GLYOXYLATE AMINOTRANSFERASE 2-LIKE"/>
    <property type="match status" value="1"/>
</dbReference>
<dbReference type="InterPro" id="IPR015421">
    <property type="entry name" value="PyrdxlP-dep_Trfase_major"/>
</dbReference>
<sequence length="602" mass="67130">MPLNSEKWSRKRKIDHGSEWRPLYMHPRPTARGTAGAACSSAVREATGSREEGASALHSSGAGDLSSVPAGRDEEEGMDEGAFGVAAGGKLSGSKIGMNVRNSSALLPDPAHLPHYKLVKLFKSFRLQNLQQDHRPLKIVRASHQYMYDNTNSEYIDCVNFVSHVGHCHPSVVRAAYVTNNLDAVTPGWDIDWGEPTYPQQLRRTLPEYLDTFLFCNSGSEAVDLSLQLSQLYTGGTEAVVTDNAFHGSIDSVHHLSPKVFKANNITKADWVHIIPMPDLYRGEHRREDPAAIDKYLSEAREVVHEARQAGKKVACFISEPMLIIPGCIMPPPTWLQEVYKLVRESGGLCIADEVQTGLGRLGSHFWSFQAQEVHPDIVIIGKTIGNGYPMASVITSKEIAAVLGDRVKEYRCSQVMDAVGSVVLEGLRQEHLMEAAARVGNFLLEELIRLQHKHEYIGDVRGRGLMVGMEVVWSRQSRKPAQEIAEQIVNRMREEYVILANEGQERNILMVMPPMCFTQENAVSLIQRLDKVLSELPKHRVSKEEESSLLSYRMLPGMCEGRLGIIQPQKAGEEEDDGDGFQNSRTNMNLEYSQNSYQDLD</sequence>
<dbReference type="Pfam" id="PF00202">
    <property type="entry name" value="Aminotran_3"/>
    <property type="match status" value="1"/>
</dbReference>
<evidence type="ECO:0000313" key="4">
    <source>
        <dbReference type="EMBL" id="JAI59420.1"/>
    </source>
</evidence>
<keyword evidence="2" id="KW-0663">Pyridoxal phosphate</keyword>
<dbReference type="CDD" id="cd00610">
    <property type="entry name" value="OAT_like"/>
    <property type="match status" value="1"/>
</dbReference>
<dbReference type="InterPro" id="IPR015424">
    <property type="entry name" value="PyrdxlP-dep_Trfase"/>
</dbReference>
<dbReference type="InterPro" id="IPR005814">
    <property type="entry name" value="Aminotrans_3"/>
</dbReference>
<dbReference type="EMBL" id="GDRN01096037">
    <property type="protein sequence ID" value="JAI59420.1"/>
    <property type="molecule type" value="Transcribed_RNA"/>
</dbReference>
<dbReference type="PANTHER" id="PTHR45688">
    <property type="match status" value="1"/>
</dbReference>
<dbReference type="AlphaFoldDB" id="A0A0P4VZG9"/>
<dbReference type="InterPro" id="IPR049704">
    <property type="entry name" value="Aminotrans_3_PPA_site"/>
</dbReference>
<organism evidence="4">
    <name type="scientific">Scylla olivacea</name>
    <name type="common">Orange mud crab</name>
    <name type="synonym">Cancer olivacea</name>
    <dbReference type="NCBI Taxonomy" id="85551"/>
    <lineage>
        <taxon>Eukaryota</taxon>
        <taxon>Metazoa</taxon>
        <taxon>Ecdysozoa</taxon>
        <taxon>Arthropoda</taxon>
        <taxon>Crustacea</taxon>
        <taxon>Multicrustacea</taxon>
        <taxon>Malacostraca</taxon>
        <taxon>Eumalacostraca</taxon>
        <taxon>Eucarida</taxon>
        <taxon>Decapoda</taxon>
        <taxon>Pleocyemata</taxon>
        <taxon>Brachyura</taxon>
        <taxon>Eubrachyura</taxon>
        <taxon>Portunoidea</taxon>
        <taxon>Portunidae</taxon>
        <taxon>Portuninae</taxon>
        <taxon>Scylla</taxon>
    </lineage>
</organism>
<dbReference type="EMBL" id="GDRN01096033">
    <property type="protein sequence ID" value="JAI59422.1"/>
    <property type="molecule type" value="Transcribed_RNA"/>
</dbReference>
<dbReference type="Gene3D" id="3.40.640.10">
    <property type="entry name" value="Type I PLP-dependent aspartate aminotransferase-like (Major domain)"/>
    <property type="match status" value="1"/>
</dbReference>
<dbReference type="Gene3D" id="3.90.1150.10">
    <property type="entry name" value="Aspartate Aminotransferase, domain 1"/>
    <property type="match status" value="1"/>
</dbReference>
<feature type="region of interest" description="Disordered" evidence="3">
    <location>
        <begin position="571"/>
        <end position="602"/>
    </location>
</feature>
<name>A0A0P4VZG9_SCYOL</name>
<feature type="compositionally biased region" description="Polar residues" evidence="3">
    <location>
        <begin position="582"/>
        <end position="602"/>
    </location>
</feature>
<accession>A0A0P4VZG9</accession>
<evidence type="ECO:0000256" key="1">
    <source>
        <dbReference type="ARBA" id="ARBA00008954"/>
    </source>
</evidence>
<dbReference type="PROSITE" id="PS00600">
    <property type="entry name" value="AA_TRANSFER_CLASS_3"/>
    <property type="match status" value="1"/>
</dbReference>
<protein>
    <submittedName>
        <fullName evidence="4">Uncharacterized protein</fullName>
    </submittedName>
</protein>
<feature type="region of interest" description="Disordered" evidence="3">
    <location>
        <begin position="1"/>
        <end position="76"/>
    </location>
</feature>
<reference evidence="4" key="1">
    <citation type="submission" date="2015-09" db="EMBL/GenBank/DDBJ databases">
        <title>Scylla olivacea transcriptome.</title>
        <authorList>
            <person name="Ikhwanuddin M."/>
        </authorList>
    </citation>
    <scope>NUCLEOTIDE SEQUENCE</scope>
</reference>
<dbReference type="InterPro" id="IPR015422">
    <property type="entry name" value="PyrdxlP-dep_Trfase_small"/>
</dbReference>
<dbReference type="GO" id="GO:0005739">
    <property type="term" value="C:mitochondrion"/>
    <property type="evidence" value="ECO:0007669"/>
    <property type="project" value="TreeGrafter"/>
</dbReference>
<proteinExistence type="inferred from homology"/>
<comment type="similarity">
    <text evidence="1">Belongs to the class-III pyridoxal-phosphate-dependent aminotransferase family.</text>
</comment>
<evidence type="ECO:0000256" key="2">
    <source>
        <dbReference type="ARBA" id="ARBA00022898"/>
    </source>
</evidence>
<dbReference type="SUPFAM" id="SSF53383">
    <property type="entry name" value="PLP-dependent transferases"/>
    <property type="match status" value="1"/>
</dbReference>
<dbReference type="GO" id="GO:0008483">
    <property type="term" value="F:transaminase activity"/>
    <property type="evidence" value="ECO:0007669"/>
    <property type="project" value="InterPro"/>
</dbReference>
<evidence type="ECO:0000256" key="3">
    <source>
        <dbReference type="SAM" id="MobiDB-lite"/>
    </source>
</evidence>